<dbReference type="Proteomes" id="UP000799750">
    <property type="component" value="Unassembled WGS sequence"/>
</dbReference>
<keyword evidence="3" id="KW-1185">Reference proteome</keyword>
<dbReference type="AlphaFoldDB" id="A0A6A6RCA2"/>
<evidence type="ECO:0000256" key="1">
    <source>
        <dbReference type="SAM" id="MobiDB-lite"/>
    </source>
</evidence>
<accession>A0A6A6RCA2</accession>
<dbReference type="EMBL" id="MU004181">
    <property type="protein sequence ID" value="KAF2501996.1"/>
    <property type="molecule type" value="Genomic_DNA"/>
</dbReference>
<organism evidence="2 3">
    <name type="scientific">Lophium mytilinum</name>
    <dbReference type="NCBI Taxonomy" id="390894"/>
    <lineage>
        <taxon>Eukaryota</taxon>
        <taxon>Fungi</taxon>
        <taxon>Dikarya</taxon>
        <taxon>Ascomycota</taxon>
        <taxon>Pezizomycotina</taxon>
        <taxon>Dothideomycetes</taxon>
        <taxon>Pleosporomycetidae</taxon>
        <taxon>Mytilinidiales</taxon>
        <taxon>Mytilinidiaceae</taxon>
        <taxon>Lophium</taxon>
    </lineage>
</organism>
<gene>
    <name evidence="2" type="ORF">BU16DRAFT_554058</name>
</gene>
<protein>
    <submittedName>
        <fullName evidence="2">Uncharacterized protein</fullName>
    </submittedName>
</protein>
<evidence type="ECO:0000313" key="3">
    <source>
        <dbReference type="Proteomes" id="UP000799750"/>
    </source>
</evidence>
<name>A0A6A6RCA2_9PEZI</name>
<evidence type="ECO:0000313" key="2">
    <source>
        <dbReference type="EMBL" id="KAF2501996.1"/>
    </source>
</evidence>
<feature type="region of interest" description="Disordered" evidence="1">
    <location>
        <begin position="229"/>
        <end position="263"/>
    </location>
</feature>
<feature type="region of interest" description="Disordered" evidence="1">
    <location>
        <begin position="1"/>
        <end position="80"/>
    </location>
</feature>
<dbReference type="OrthoDB" id="10652969at2759"/>
<sequence>MEQHSRSSKSPLARHPKPTPQEPSVAPAHPLRSSRASRPEDDQAGHSIPRTSSSGLHRPHRSNDAPQTDSGLTGIGEQHTSPATAAAILYVDQGTHTDPFVLTPSTSRLPPSLGHPHTPSREWNAIDGRRFLYAPQAPTVSPFTPAQVTPRAPTVSPFTPAQATPRAPTISPFTPTPGDVGFTLGLPVGQSPLARRANPSPGLRANLSVGLRTSQFPFAPVFLNRYLNPRPSIPTRPRPSRPAPRAGPPLPSLTPRPDFPGSFTIGQAFPRSEALAIIERCAPECANRPILTLDDMPESMTTIHARAYFSDGEDLIGFVWKKLFPWQEEEDLLWGGAVPPESVRVEGRRVEKLVDEGGWSEWHYWHENFKKFFERE</sequence>
<proteinExistence type="predicted"/>
<feature type="compositionally biased region" description="Pro residues" evidence="1">
    <location>
        <begin position="231"/>
        <end position="258"/>
    </location>
</feature>
<reference evidence="2" key="1">
    <citation type="journal article" date="2020" name="Stud. Mycol.">
        <title>101 Dothideomycetes genomes: a test case for predicting lifestyles and emergence of pathogens.</title>
        <authorList>
            <person name="Haridas S."/>
            <person name="Albert R."/>
            <person name="Binder M."/>
            <person name="Bloem J."/>
            <person name="Labutti K."/>
            <person name="Salamov A."/>
            <person name="Andreopoulos B."/>
            <person name="Baker S."/>
            <person name="Barry K."/>
            <person name="Bills G."/>
            <person name="Bluhm B."/>
            <person name="Cannon C."/>
            <person name="Castanera R."/>
            <person name="Culley D."/>
            <person name="Daum C."/>
            <person name="Ezra D."/>
            <person name="Gonzalez J."/>
            <person name="Henrissat B."/>
            <person name="Kuo A."/>
            <person name="Liang C."/>
            <person name="Lipzen A."/>
            <person name="Lutzoni F."/>
            <person name="Magnuson J."/>
            <person name="Mondo S."/>
            <person name="Nolan M."/>
            <person name="Ohm R."/>
            <person name="Pangilinan J."/>
            <person name="Park H.-J."/>
            <person name="Ramirez L."/>
            <person name="Alfaro M."/>
            <person name="Sun H."/>
            <person name="Tritt A."/>
            <person name="Yoshinaga Y."/>
            <person name="Zwiers L.-H."/>
            <person name="Turgeon B."/>
            <person name="Goodwin S."/>
            <person name="Spatafora J."/>
            <person name="Crous P."/>
            <person name="Grigoriev I."/>
        </authorList>
    </citation>
    <scope>NUCLEOTIDE SEQUENCE</scope>
    <source>
        <strain evidence="2">CBS 269.34</strain>
    </source>
</reference>